<reference evidence="1" key="2">
    <citation type="submission" date="2020-05" db="UniProtKB">
        <authorList>
            <consortium name="EnsemblMetazoa"/>
        </authorList>
    </citation>
    <scope>IDENTIFICATION</scope>
    <source>
        <strain evidence="1">IAEA</strain>
    </source>
</reference>
<protein>
    <submittedName>
        <fullName evidence="1">Uncharacterized protein</fullName>
    </submittedName>
</protein>
<dbReference type="EMBL" id="JXJN01024863">
    <property type="status" value="NOT_ANNOTATED_CDS"/>
    <property type="molecule type" value="Genomic_DNA"/>
</dbReference>
<accession>A0A1B0C391</accession>
<evidence type="ECO:0000313" key="2">
    <source>
        <dbReference type="Proteomes" id="UP000092460"/>
    </source>
</evidence>
<evidence type="ECO:0000313" key="1">
    <source>
        <dbReference type="EnsemblMetazoa" id="GPPI047900-PA"/>
    </source>
</evidence>
<proteinExistence type="predicted"/>
<sequence>MVTSHYLRPSSHSSYSKQFSEDGFKITTILNIDCCPSLPCILTVLFPPACSAFAVGCSVLALELWITFPSAGIYAAWLLNKEPPKMWLKALKKSALKPPQLVQTVAPKPAVQMEPPGRAPHMLRRKYKADAIHELRPRTTHFHKFY</sequence>
<dbReference type="VEuPathDB" id="VectorBase:GPPI047900"/>
<organism evidence="1 2">
    <name type="scientific">Glossina palpalis gambiensis</name>
    <dbReference type="NCBI Taxonomy" id="67801"/>
    <lineage>
        <taxon>Eukaryota</taxon>
        <taxon>Metazoa</taxon>
        <taxon>Ecdysozoa</taxon>
        <taxon>Arthropoda</taxon>
        <taxon>Hexapoda</taxon>
        <taxon>Insecta</taxon>
        <taxon>Pterygota</taxon>
        <taxon>Neoptera</taxon>
        <taxon>Endopterygota</taxon>
        <taxon>Diptera</taxon>
        <taxon>Brachycera</taxon>
        <taxon>Muscomorpha</taxon>
        <taxon>Hippoboscoidea</taxon>
        <taxon>Glossinidae</taxon>
        <taxon>Glossina</taxon>
    </lineage>
</organism>
<dbReference type="EnsemblMetazoa" id="GPPI047900-RA">
    <property type="protein sequence ID" value="GPPI047900-PA"/>
    <property type="gene ID" value="GPPI047900"/>
</dbReference>
<reference evidence="2" key="1">
    <citation type="submission" date="2015-01" db="EMBL/GenBank/DDBJ databases">
        <authorList>
            <person name="Aksoy S."/>
            <person name="Warren W."/>
            <person name="Wilson R.K."/>
        </authorList>
    </citation>
    <scope>NUCLEOTIDE SEQUENCE [LARGE SCALE GENOMIC DNA]</scope>
    <source>
        <strain evidence="2">IAEA</strain>
    </source>
</reference>
<dbReference type="AlphaFoldDB" id="A0A1B0C391"/>
<name>A0A1B0C391_9MUSC</name>
<keyword evidence="2" id="KW-1185">Reference proteome</keyword>
<dbReference type="Proteomes" id="UP000092460">
    <property type="component" value="Unassembled WGS sequence"/>
</dbReference>